<dbReference type="HOGENOM" id="CLU_021742_0_0_1"/>
<feature type="compositionally biased region" description="Low complexity" evidence="2">
    <location>
        <begin position="532"/>
        <end position="547"/>
    </location>
</feature>
<dbReference type="PANTHER" id="PTHR38120:SF1">
    <property type="entry name" value="M PROTEIN, SEROTYPE 2.1"/>
    <property type="match status" value="1"/>
</dbReference>
<feature type="compositionally biased region" description="Polar residues" evidence="2">
    <location>
        <begin position="446"/>
        <end position="463"/>
    </location>
</feature>
<feature type="compositionally biased region" description="Polar residues" evidence="2">
    <location>
        <begin position="708"/>
        <end position="717"/>
    </location>
</feature>
<dbReference type="EMBL" id="KN840439">
    <property type="protein sequence ID" value="KIP12462.1"/>
    <property type="molecule type" value="Genomic_DNA"/>
</dbReference>
<feature type="coiled-coil region" evidence="1">
    <location>
        <begin position="265"/>
        <end position="295"/>
    </location>
</feature>
<dbReference type="PANTHER" id="PTHR38120">
    <property type="entry name" value="EXPRESSED PROTEIN"/>
    <property type="match status" value="1"/>
</dbReference>
<sequence>MSTTATSRPPSVPLRRTPPNVSATTGTPQASSLPRGATARAAASARLSQSVNGPAARRGSLKGNPPPIHTPAEGSREALSVSLKHETEEKEKLLVQLQDKEQIITGLRTENDNLSSALHAAETRVSEHYADQGRMEEDLAARIEVIDKLRSQVRELEKEKRDGQRRYNEQTATFEAERQAFYDNEQHLKSRIQSLTQARKQPIPPSPSTLSVAESEAEITVTLTEPLEPVKQDMADPQQEPAEMTALKLELSTLATSHASLQSTLHLLQTQLNDLRRVNNELQEENESYNILLRERTLNGQFDILRMGGAEADQYSETPTSEEDDKDSLQSSKTSRSVLDPVHEQPEEHEEEPPELDPQFGEVEDADPTVTADDIAGGRSSWARHSRRRSSIVVPQGESLANLPITGPGLDLAAELGRAENKDGSDGHSSLADQMGGDTKTRKTKSSTGADKTNEPSPSTVNEMETLRSEVKNLKDANKALSLYASKIIDRIISQEGFEHVLAIDFEKSATPSNTTFSPRPTPPSPAKKPRPQTAIFSRSTPATASPNAPPTERLTTFESLNMSGNSNPASPRPEHEPPKSAPSSRASRRSLSFDWATFSMFGGDKKNAPPPTPNLRPLTLKAGATPVVTGARKLETFEDDEDRRERERLAATMKLMGIEKPPSPASPLPPLVKSFSTPGSVNTVPPTPVTAPTPTGRFSFFRRSSSNASNIVETPNSSQGNSRSSSTVPHLTQEVLEQAEAESSLAALDAHERELSAEIAKGAGGGFTEIVRRTGDRRSSRRSGSGSTVWSAGMSKHEDED</sequence>
<feature type="compositionally biased region" description="Low complexity" evidence="2">
    <location>
        <begin position="35"/>
        <end position="46"/>
    </location>
</feature>
<proteinExistence type="predicted"/>
<feature type="compositionally biased region" description="Polar residues" evidence="2">
    <location>
        <begin position="19"/>
        <end position="32"/>
    </location>
</feature>
<reference evidence="3 4" key="1">
    <citation type="journal article" date="2014" name="PLoS Genet.">
        <title>Analysis of the Phlebiopsis gigantea genome, transcriptome and secretome provides insight into its pioneer colonization strategies of wood.</title>
        <authorList>
            <person name="Hori C."/>
            <person name="Ishida T."/>
            <person name="Igarashi K."/>
            <person name="Samejima M."/>
            <person name="Suzuki H."/>
            <person name="Master E."/>
            <person name="Ferreira P."/>
            <person name="Ruiz-Duenas F.J."/>
            <person name="Held B."/>
            <person name="Canessa P."/>
            <person name="Larrondo L.F."/>
            <person name="Schmoll M."/>
            <person name="Druzhinina I.S."/>
            <person name="Kubicek C.P."/>
            <person name="Gaskell J.A."/>
            <person name="Kersten P."/>
            <person name="St John F."/>
            <person name="Glasner J."/>
            <person name="Sabat G."/>
            <person name="Splinter BonDurant S."/>
            <person name="Syed K."/>
            <person name="Yadav J."/>
            <person name="Mgbeahuruike A.C."/>
            <person name="Kovalchuk A."/>
            <person name="Asiegbu F.O."/>
            <person name="Lackner G."/>
            <person name="Hoffmeister D."/>
            <person name="Rencoret J."/>
            <person name="Gutierrez A."/>
            <person name="Sun H."/>
            <person name="Lindquist E."/>
            <person name="Barry K."/>
            <person name="Riley R."/>
            <person name="Grigoriev I.V."/>
            <person name="Henrissat B."/>
            <person name="Kues U."/>
            <person name="Berka R.M."/>
            <person name="Martinez A.T."/>
            <person name="Covert S.F."/>
            <person name="Blanchette R.A."/>
            <person name="Cullen D."/>
        </authorList>
    </citation>
    <scope>NUCLEOTIDE SEQUENCE [LARGE SCALE GENOMIC DNA]</scope>
    <source>
        <strain evidence="3 4">11061_1 CR5-6</strain>
    </source>
</reference>
<evidence type="ECO:0000256" key="1">
    <source>
        <dbReference type="SAM" id="Coils"/>
    </source>
</evidence>
<feature type="compositionally biased region" description="Pro residues" evidence="2">
    <location>
        <begin position="662"/>
        <end position="671"/>
    </location>
</feature>
<gene>
    <name evidence="3" type="ORF">PHLGIDRAFT_113552</name>
</gene>
<organism evidence="3 4">
    <name type="scientific">Phlebiopsis gigantea (strain 11061_1 CR5-6)</name>
    <name type="common">White-rot fungus</name>
    <name type="synonym">Peniophora gigantea</name>
    <dbReference type="NCBI Taxonomy" id="745531"/>
    <lineage>
        <taxon>Eukaryota</taxon>
        <taxon>Fungi</taxon>
        <taxon>Dikarya</taxon>
        <taxon>Basidiomycota</taxon>
        <taxon>Agaricomycotina</taxon>
        <taxon>Agaricomycetes</taxon>
        <taxon>Polyporales</taxon>
        <taxon>Phanerochaetaceae</taxon>
        <taxon>Phlebiopsis</taxon>
    </lineage>
</organism>
<dbReference type="Proteomes" id="UP000053257">
    <property type="component" value="Unassembled WGS sequence"/>
</dbReference>
<feature type="coiled-coil region" evidence="1">
    <location>
        <begin position="139"/>
        <end position="173"/>
    </location>
</feature>
<evidence type="ECO:0000256" key="2">
    <source>
        <dbReference type="SAM" id="MobiDB-lite"/>
    </source>
</evidence>
<dbReference type="STRING" id="745531.A0A0C3SE68"/>
<protein>
    <submittedName>
        <fullName evidence="3">Uncharacterized protein</fullName>
    </submittedName>
</protein>
<evidence type="ECO:0000313" key="4">
    <source>
        <dbReference type="Proteomes" id="UP000053257"/>
    </source>
</evidence>
<feature type="compositionally biased region" description="Low complexity" evidence="2">
    <location>
        <begin position="582"/>
        <end position="593"/>
    </location>
</feature>
<feature type="compositionally biased region" description="Low complexity" evidence="2">
    <location>
        <begin position="693"/>
        <end position="707"/>
    </location>
</feature>
<name>A0A0C3SE68_PHLG1</name>
<feature type="region of interest" description="Disordered" evidence="2">
    <location>
        <begin position="1"/>
        <end position="87"/>
    </location>
</feature>
<accession>A0A0C3SE68</accession>
<dbReference type="AlphaFoldDB" id="A0A0C3SE68"/>
<feature type="region of interest" description="Disordered" evidence="2">
    <location>
        <begin position="311"/>
        <end position="464"/>
    </location>
</feature>
<feature type="compositionally biased region" description="Low complexity" evidence="2">
    <location>
        <begin position="718"/>
        <end position="727"/>
    </location>
</feature>
<feature type="compositionally biased region" description="Polar residues" evidence="2">
    <location>
        <begin position="554"/>
        <end position="570"/>
    </location>
</feature>
<evidence type="ECO:0000313" key="3">
    <source>
        <dbReference type="EMBL" id="KIP12462.1"/>
    </source>
</evidence>
<keyword evidence="4" id="KW-1185">Reference proteome</keyword>
<keyword evidence="1" id="KW-0175">Coiled coil</keyword>
<feature type="region of interest" description="Disordered" evidence="2">
    <location>
        <begin position="509"/>
        <end position="802"/>
    </location>
</feature>
<feature type="compositionally biased region" description="Low complexity" evidence="2">
    <location>
        <begin position="735"/>
        <end position="749"/>
    </location>
</feature>
<dbReference type="OrthoDB" id="2121319at2759"/>
<feature type="compositionally biased region" description="Basic and acidic residues" evidence="2">
    <location>
        <begin position="417"/>
        <end position="426"/>
    </location>
</feature>